<dbReference type="Gene3D" id="3.20.20.70">
    <property type="entry name" value="Aldolase class I"/>
    <property type="match status" value="1"/>
</dbReference>
<comment type="cofactor">
    <cofactor evidence="1">
        <name>[4Fe-4S] cluster</name>
        <dbReference type="ChEBI" id="CHEBI:49883"/>
    </cofactor>
</comment>
<dbReference type="EMBL" id="FOQD01000040">
    <property type="protein sequence ID" value="SFJ72227.1"/>
    <property type="molecule type" value="Genomic_DNA"/>
</dbReference>
<evidence type="ECO:0000256" key="2">
    <source>
        <dbReference type="ARBA" id="ARBA00022485"/>
    </source>
</evidence>
<evidence type="ECO:0000256" key="3">
    <source>
        <dbReference type="ARBA" id="ARBA00022691"/>
    </source>
</evidence>
<keyword evidence="2" id="KW-0004">4Fe-4S</keyword>
<keyword evidence="4" id="KW-0479">Metal-binding</keyword>
<feature type="non-terminal residue" evidence="9">
    <location>
        <position position="392"/>
    </location>
</feature>
<dbReference type="SFLD" id="SFLDF00285">
    <property type="entry name" value="anaerobic_Ser-type_sulfatase-m"/>
    <property type="match status" value="1"/>
</dbReference>
<keyword evidence="6" id="KW-0411">Iron-sulfur</keyword>
<keyword evidence="10" id="KW-1185">Reference proteome</keyword>
<feature type="non-terminal residue" evidence="9">
    <location>
        <position position="1"/>
    </location>
</feature>
<reference evidence="10" key="1">
    <citation type="submission" date="2016-10" db="EMBL/GenBank/DDBJ databases">
        <authorList>
            <person name="Varghese N."/>
            <person name="Submissions S."/>
        </authorList>
    </citation>
    <scope>NUCLEOTIDE SEQUENCE [LARGE SCALE GENOMIC DNA]</scope>
    <source>
        <strain evidence="10">DSM 26348</strain>
    </source>
</reference>
<dbReference type="InterPro" id="IPR007197">
    <property type="entry name" value="rSAM"/>
</dbReference>
<sequence length="392" mass="44442">IRFMADAHPTFHIIAKPIGPICNLDCTYCYYLEKEALYPRTRDWTLNGEPLRAFIEQYIAAQDAPVVHFTWQGGEPTLLGLDYFRNVVQLQRQYSAGKQIENALQTNGMLLDDEWCEFLARERFLVGLSIDGPEHLHDAYRVGKSQQSSFHRVMAGLDRLRAHSVEFNTLTVVHRRNADCGAEVYNFLKGIGSRYLQFLPAVERSTPLPAAAGLQLALPTDPLATVTDWSVRPEQYGQFLCDIFDIWVQQDVAQVFVQLFDVTLENWLGMTPALCVFRETCGGALAVEHNGDVYACDHYVFPEYRIGNVAADSLREMVNSPNQIQFGNAKASTLPQYCRDCDVRFACHGECPKNRFIKTPDGEAGLNYLCAGYKQFFHHVGPCMQYMADELR</sequence>
<dbReference type="PANTHER" id="PTHR43273">
    <property type="entry name" value="ANAEROBIC SULFATASE-MATURATING ENZYME HOMOLOG ASLB-RELATED"/>
    <property type="match status" value="1"/>
</dbReference>
<dbReference type="GO" id="GO:0051539">
    <property type="term" value="F:4 iron, 4 sulfur cluster binding"/>
    <property type="evidence" value="ECO:0007669"/>
    <property type="project" value="UniProtKB-KW"/>
</dbReference>
<dbReference type="SUPFAM" id="SSF102114">
    <property type="entry name" value="Radical SAM enzymes"/>
    <property type="match status" value="1"/>
</dbReference>
<dbReference type="SFLD" id="SFLDG01072">
    <property type="entry name" value="dehydrogenase_like"/>
    <property type="match status" value="1"/>
</dbReference>
<dbReference type="NCBIfam" id="TIGR04085">
    <property type="entry name" value="rSAM_more_4Fe4S"/>
    <property type="match status" value="1"/>
</dbReference>
<dbReference type="InterPro" id="IPR023867">
    <property type="entry name" value="Sulphatase_maturase_rSAM"/>
</dbReference>
<evidence type="ECO:0000313" key="9">
    <source>
        <dbReference type="EMBL" id="SFJ72227.1"/>
    </source>
</evidence>
<proteinExistence type="inferred from homology"/>
<dbReference type="Proteomes" id="UP000199518">
    <property type="component" value="Unassembled WGS sequence"/>
</dbReference>
<dbReference type="InterPro" id="IPR034491">
    <property type="entry name" value="Anaerob_Ser_sulfatase-maturase"/>
</dbReference>
<dbReference type="SFLD" id="SFLDG01067">
    <property type="entry name" value="SPASM/twitch_domain_containing"/>
    <property type="match status" value="1"/>
</dbReference>
<dbReference type="GO" id="GO:0016491">
    <property type="term" value="F:oxidoreductase activity"/>
    <property type="evidence" value="ECO:0007669"/>
    <property type="project" value="InterPro"/>
</dbReference>
<evidence type="ECO:0000256" key="4">
    <source>
        <dbReference type="ARBA" id="ARBA00022723"/>
    </source>
</evidence>
<evidence type="ECO:0000256" key="1">
    <source>
        <dbReference type="ARBA" id="ARBA00001966"/>
    </source>
</evidence>
<dbReference type="InterPro" id="IPR047207">
    <property type="entry name" value="SPASM_anSME"/>
</dbReference>
<organism evidence="9 10">
    <name type="scientific">Planctomicrobium piriforme</name>
    <dbReference type="NCBI Taxonomy" id="1576369"/>
    <lineage>
        <taxon>Bacteria</taxon>
        <taxon>Pseudomonadati</taxon>
        <taxon>Planctomycetota</taxon>
        <taxon>Planctomycetia</taxon>
        <taxon>Planctomycetales</taxon>
        <taxon>Planctomycetaceae</taxon>
        <taxon>Planctomicrobium</taxon>
    </lineage>
</organism>
<evidence type="ECO:0000259" key="8">
    <source>
        <dbReference type="PROSITE" id="PS51918"/>
    </source>
</evidence>
<dbReference type="InterPro" id="IPR013785">
    <property type="entry name" value="Aldolase_TIM"/>
</dbReference>
<feature type="domain" description="Radical SAM core" evidence="8">
    <location>
        <begin position="5"/>
        <end position="240"/>
    </location>
</feature>
<keyword evidence="5" id="KW-0408">Iron</keyword>
<evidence type="ECO:0000313" key="10">
    <source>
        <dbReference type="Proteomes" id="UP000199518"/>
    </source>
</evidence>
<accession>A0A1I3TRR6</accession>
<dbReference type="InterPro" id="IPR058240">
    <property type="entry name" value="rSAM_sf"/>
</dbReference>
<comment type="similarity">
    <text evidence="7">Belongs to the radical SAM superfamily. Anaerobic sulfatase-maturating enzyme family.</text>
</comment>
<gene>
    <name evidence="9" type="ORF">SAMN05421753_1401</name>
</gene>
<dbReference type="PROSITE" id="PS51918">
    <property type="entry name" value="RADICAL_SAM"/>
    <property type="match status" value="1"/>
</dbReference>
<protein>
    <recommendedName>
        <fullName evidence="8">Radical SAM core domain-containing protein</fullName>
    </recommendedName>
</protein>
<dbReference type="CDD" id="cd01335">
    <property type="entry name" value="Radical_SAM"/>
    <property type="match status" value="1"/>
</dbReference>
<dbReference type="CDD" id="cd21120">
    <property type="entry name" value="SPASM_anSME"/>
    <property type="match status" value="1"/>
</dbReference>
<dbReference type="STRING" id="1576369.SAMN05421753_1401"/>
<evidence type="ECO:0000256" key="7">
    <source>
        <dbReference type="ARBA" id="ARBA00023601"/>
    </source>
</evidence>
<dbReference type="PANTHER" id="PTHR43273:SF3">
    <property type="entry name" value="ANAEROBIC SULFATASE-MATURATING ENZYME HOMOLOG ASLB-RELATED"/>
    <property type="match status" value="1"/>
</dbReference>
<dbReference type="Pfam" id="PF13186">
    <property type="entry name" value="SPASM"/>
    <property type="match status" value="1"/>
</dbReference>
<dbReference type="SFLD" id="SFLDG01386">
    <property type="entry name" value="main_SPASM_domain-containing"/>
    <property type="match status" value="1"/>
</dbReference>
<keyword evidence="3" id="KW-0949">S-adenosyl-L-methionine</keyword>
<dbReference type="InterPro" id="IPR023885">
    <property type="entry name" value="4Fe4S-binding_SPASM_dom"/>
</dbReference>
<evidence type="ECO:0000256" key="5">
    <source>
        <dbReference type="ARBA" id="ARBA00023004"/>
    </source>
</evidence>
<dbReference type="GO" id="GO:0046872">
    <property type="term" value="F:metal ion binding"/>
    <property type="evidence" value="ECO:0007669"/>
    <property type="project" value="UniProtKB-KW"/>
</dbReference>
<evidence type="ECO:0000256" key="6">
    <source>
        <dbReference type="ARBA" id="ARBA00023014"/>
    </source>
</evidence>
<dbReference type="Pfam" id="PF04055">
    <property type="entry name" value="Radical_SAM"/>
    <property type="match status" value="1"/>
</dbReference>
<dbReference type="SFLD" id="SFLDS00029">
    <property type="entry name" value="Radical_SAM"/>
    <property type="match status" value="1"/>
</dbReference>
<dbReference type="SFLD" id="SFLDG01384">
    <property type="entry name" value="thioether_bond_formation_requi"/>
    <property type="match status" value="1"/>
</dbReference>
<dbReference type="NCBIfam" id="TIGR03942">
    <property type="entry name" value="sulfatase_rSAM"/>
    <property type="match status" value="1"/>
</dbReference>
<dbReference type="NCBIfam" id="NF010308">
    <property type="entry name" value="PRK13745.1"/>
    <property type="match status" value="1"/>
</dbReference>
<dbReference type="AlphaFoldDB" id="A0A1I3TRR6"/>
<name>A0A1I3TRR6_9PLAN</name>